<keyword evidence="2" id="KW-1185">Reference proteome</keyword>
<proteinExistence type="predicted"/>
<dbReference type="RefSeq" id="WP_052244357.1">
    <property type="nucleotide sequence ID" value="NZ_JSUQ01000005.1"/>
</dbReference>
<dbReference type="Proteomes" id="UP000030960">
    <property type="component" value="Unassembled WGS sequence"/>
</dbReference>
<comment type="caution">
    <text evidence="1">The sequence shown here is derived from an EMBL/GenBank/DDBJ whole genome shotgun (WGS) entry which is preliminary data.</text>
</comment>
<name>A0A0B3S4S4_9RHOB</name>
<protein>
    <recommendedName>
        <fullName evidence="3">GNAT family N-acetyltransferase</fullName>
    </recommendedName>
</protein>
<evidence type="ECO:0000313" key="1">
    <source>
        <dbReference type="EMBL" id="KHQ53963.1"/>
    </source>
</evidence>
<dbReference type="OrthoDB" id="1424091at2"/>
<sequence>MVEEDSAAVTGSAHVLKGLFGDWPNGLTLEENLWDMGWHYREFFEGWSFAWSLRDKDGVYIGCAYFYPEMGRRGAVLGYVWIVDRPDRMALQAMVIDEMTNWLNGLVAQPVTVTWHQPPG</sequence>
<gene>
    <name evidence="1" type="ORF">OA50_01551</name>
</gene>
<evidence type="ECO:0008006" key="3">
    <source>
        <dbReference type="Google" id="ProtNLM"/>
    </source>
</evidence>
<organism evidence="1 2">
    <name type="scientific">Mameliella alba</name>
    <dbReference type="NCBI Taxonomy" id="561184"/>
    <lineage>
        <taxon>Bacteria</taxon>
        <taxon>Pseudomonadati</taxon>
        <taxon>Pseudomonadota</taxon>
        <taxon>Alphaproteobacteria</taxon>
        <taxon>Rhodobacterales</taxon>
        <taxon>Roseobacteraceae</taxon>
        <taxon>Mameliella</taxon>
    </lineage>
</organism>
<evidence type="ECO:0000313" key="2">
    <source>
        <dbReference type="Proteomes" id="UP000030960"/>
    </source>
</evidence>
<dbReference type="STRING" id="561184.SAMN05216376_101285"/>
<dbReference type="EMBL" id="JSUQ01000005">
    <property type="protein sequence ID" value="KHQ53963.1"/>
    <property type="molecule type" value="Genomic_DNA"/>
</dbReference>
<accession>A0A0B3S4S4</accession>
<reference evidence="1 2" key="1">
    <citation type="submission" date="2014-10" db="EMBL/GenBank/DDBJ databases">
        <title>Genome sequence of Ponticoccus sp. strain UMTAT08 isolated from clonal culture of toxic dinoflagellate Alexandrium tamiyavanichii.</title>
        <authorList>
            <person name="Gan H.Y."/>
            <person name="Muhd D.-D."/>
            <person name="Mohd Noor M.E."/>
            <person name="Yeong Y.S."/>
            <person name="Usup G."/>
        </authorList>
    </citation>
    <scope>NUCLEOTIDE SEQUENCE [LARGE SCALE GENOMIC DNA]</scope>
    <source>
        <strain evidence="1 2">UMTAT08</strain>
    </source>
</reference>
<dbReference type="AlphaFoldDB" id="A0A0B3S4S4"/>